<dbReference type="GeneID" id="97203461"/>
<dbReference type="AlphaFoldDB" id="A0AAX1SEA0"/>
<proteinExistence type="predicted"/>
<accession>A0AAX1SEA0</accession>
<dbReference type="Gene3D" id="3.30.110.40">
    <property type="entry name" value="TusA-like domain"/>
    <property type="match status" value="1"/>
</dbReference>
<dbReference type="Proteomes" id="UP000669239">
    <property type="component" value="Unassembled WGS sequence"/>
</dbReference>
<reference evidence="3" key="2">
    <citation type="submission" date="2020-02" db="EMBL/GenBank/DDBJ databases">
        <authorList>
            <person name="Littmann E."/>
            <person name="Sorbara M."/>
        </authorList>
    </citation>
    <scope>NUCLEOTIDE SEQUENCE</scope>
    <source>
        <strain evidence="3">MSK.1.17</strain>
    </source>
</reference>
<evidence type="ECO:0000313" key="3">
    <source>
        <dbReference type="EMBL" id="NSJ48768.1"/>
    </source>
</evidence>
<name>A0AAX1SEA0_9FIRM</name>
<dbReference type="InterPro" id="IPR036868">
    <property type="entry name" value="TusA-like_sf"/>
</dbReference>
<comment type="caution">
    <text evidence="2">The sequence shown here is derived from an EMBL/GenBank/DDBJ whole genome shotgun (WGS) entry which is preliminary data.</text>
</comment>
<reference evidence="2" key="3">
    <citation type="submission" date="2022-01" db="EMBL/GenBank/DDBJ databases">
        <title>Collection of gut derived symbiotic bacterial strains cultured from healthy donors.</title>
        <authorList>
            <person name="Lin H."/>
            <person name="Kohout C."/>
            <person name="Waligurski E."/>
            <person name="Pamer E.G."/>
        </authorList>
    </citation>
    <scope>NUCLEOTIDE SEQUENCE</scope>
    <source>
        <strain evidence="2">DFI.6.55</strain>
    </source>
</reference>
<dbReference type="CDD" id="cd00291">
    <property type="entry name" value="SirA_YedF_YeeD"/>
    <property type="match status" value="1"/>
</dbReference>
<evidence type="ECO:0000313" key="2">
    <source>
        <dbReference type="EMBL" id="MCG4749204.1"/>
    </source>
</evidence>
<dbReference type="PROSITE" id="PS01148">
    <property type="entry name" value="UPF0033"/>
    <property type="match status" value="1"/>
</dbReference>
<dbReference type="EMBL" id="JAAITT010000010">
    <property type="protein sequence ID" value="NSJ48768.1"/>
    <property type="molecule type" value="Genomic_DNA"/>
</dbReference>
<reference evidence="3 4" key="1">
    <citation type="journal article" date="2020" name="Cell Host Microbe">
        <title>Functional and Genomic Variation between Human-Derived Isolates of Lachnospiraceae Reveals Inter- and Intra-Species Diversity.</title>
        <authorList>
            <person name="Sorbara M.T."/>
            <person name="Littmann E.R."/>
            <person name="Fontana E."/>
            <person name="Moody T.U."/>
            <person name="Kohout C.E."/>
            <person name="Gjonbalaj M."/>
            <person name="Eaton V."/>
            <person name="Seok R."/>
            <person name="Leiner I.M."/>
            <person name="Pamer E.G."/>
        </authorList>
    </citation>
    <scope>NUCLEOTIDE SEQUENCE [LARGE SCALE GENOMIC DNA]</scope>
    <source>
        <strain evidence="3 4">MSK.1.17</strain>
    </source>
</reference>
<evidence type="ECO:0000259" key="1">
    <source>
        <dbReference type="PROSITE" id="PS01148"/>
    </source>
</evidence>
<evidence type="ECO:0000313" key="4">
    <source>
        <dbReference type="Proteomes" id="UP000669239"/>
    </source>
</evidence>
<organism evidence="2 5">
    <name type="scientific">Enterocloster aldenensis</name>
    <dbReference type="NCBI Taxonomy" id="358742"/>
    <lineage>
        <taxon>Bacteria</taxon>
        <taxon>Bacillati</taxon>
        <taxon>Bacillota</taxon>
        <taxon>Clostridia</taxon>
        <taxon>Lachnospirales</taxon>
        <taxon>Lachnospiraceae</taxon>
        <taxon>Enterocloster</taxon>
    </lineage>
</organism>
<dbReference type="RefSeq" id="WP_117561742.1">
    <property type="nucleotide sequence ID" value="NZ_BAABZL010000001.1"/>
</dbReference>
<keyword evidence="4" id="KW-1185">Reference proteome</keyword>
<dbReference type="Proteomes" id="UP001299608">
    <property type="component" value="Unassembled WGS sequence"/>
</dbReference>
<sequence>MYELDCLGDMCPIPIMKLKQCKQIKEKGGQLKLVTDHSCVVESISGYCKKQKLQIHIEEPMNGIWELYIENQ</sequence>
<gene>
    <name evidence="3" type="ORF">G5B36_08655</name>
    <name evidence="2" type="ORF">L0N08_27735</name>
</gene>
<dbReference type="EMBL" id="JAKNGE010000055">
    <property type="protein sequence ID" value="MCG4749204.1"/>
    <property type="molecule type" value="Genomic_DNA"/>
</dbReference>
<feature type="domain" description="UPF0033" evidence="1">
    <location>
        <begin position="4"/>
        <end position="28"/>
    </location>
</feature>
<evidence type="ECO:0000313" key="5">
    <source>
        <dbReference type="Proteomes" id="UP001299608"/>
    </source>
</evidence>
<dbReference type="InterPro" id="IPR001455">
    <property type="entry name" value="TusA-like"/>
</dbReference>
<protein>
    <submittedName>
        <fullName evidence="2">Sulfurtransferase TusA family protein</fullName>
    </submittedName>
</protein>
<dbReference type="SUPFAM" id="SSF64307">
    <property type="entry name" value="SirA-like"/>
    <property type="match status" value="1"/>
</dbReference>
<dbReference type="Pfam" id="PF01206">
    <property type="entry name" value="TusA"/>
    <property type="match status" value="1"/>
</dbReference>